<dbReference type="GO" id="GO:0003676">
    <property type="term" value="F:nucleic acid binding"/>
    <property type="evidence" value="ECO:0007669"/>
    <property type="project" value="InterPro"/>
</dbReference>
<dbReference type="SUPFAM" id="SSF53098">
    <property type="entry name" value="Ribonuclease H-like"/>
    <property type="match status" value="1"/>
</dbReference>
<dbReference type="CDD" id="cd06127">
    <property type="entry name" value="DEDDh"/>
    <property type="match status" value="1"/>
</dbReference>
<organism evidence="2">
    <name type="scientific">Siphoviridae sp. ct3r22</name>
    <dbReference type="NCBI Taxonomy" id="2825325"/>
    <lineage>
        <taxon>Viruses</taxon>
        <taxon>Duplodnaviria</taxon>
        <taxon>Heunggongvirae</taxon>
        <taxon>Uroviricota</taxon>
        <taxon>Caudoviricetes</taxon>
    </lineage>
</organism>
<dbReference type="PANTHER" id="PTHR30231">
    <property type="entry name" value="DNA POLYMERASE III SUBUNIT EPSILON"/>
    <property type="match status" value="1"/>
</dbReference>
<dbReference type="GO" id="GO:0045004">
    <property type="term" value="P:DNA replication proofreading"/>
    <property type="evidence" value="ECO:0007669"/>
    <property type="project" value="TreeGrafter"/>
</dbReference>
<dbReference type="Pfam" id="PF00929">
    <property type="entry name" value="RNase_T"/>
    <property type="match status" value="1"/>
</dbReference>
<reference evidence="2" key="1">
    <citation type="journal article" date="2021" name="Proc. Natl. Acad. Sci. U.S.A.">
        <title>A Catalog of Tens of Thousands of Viruses from Human Metagenomes Reveals Hidden Associations with Chronic Diseases.</title>
        <authorList>
            <person name="Tisza M.J."/>
            <person name="Buck C.B."/>
        </authorList>
    </citation>
    <scope>NUCLEOTIDE SEQUENCE</scope>
    <source>
        <strain evidence="2">Ct3r22</strain>
    </source>
</reference>
<evidence type="ECO:0000313" key="2">
    <source>
        <dbReference type="EMBL" id="DAG00349.1"/>
    </source>
</evidence>
<dbReference type="InterPro" id="IPR036397">
    <property type="entry name" value="RNaseH_sf"/>
</dbReference>
<sequence length="221" mass="25807">MKTSCNYILVYDFETGNLCNSKCIAFENAPCVEIAMVCIDMNKLEIIDELDRIFPYNYKEDLIYSEQATATHGITEQMQYELATPLKDIYKELKTWFTKYKNPRQLCTLAGHNIGGQSTNGFDNPFLRNFFLYMKDDIDNYVKYYIDTMHWAHISSLEQENYKLGTCCQLAGIDLVDAHRALNDTKANAQYLISFIRKLRGEGQIIQEVKQKRYRDTFQLC</sequence>
<protein>
    <submittedName>
        <fullName evidence="2">DEDDh</fullName>
    </submittedName>
</protein>
<dbReference type="EMBL" id="BK016180">
    <property type="protein sequence ID" value="DAG00349.1"/>
    <property type="molecule type" value="Genomic_DNA"/>
</dbReference>
<dbReference type="PANTHER" id="PTHR30231:SF41">
    <property type="entry name" value="DNA POLYMERASE III SUBUNIT EPSILON"/>
    <property type="match status" value="1"/>
</dbReference>
<evidence type="ECO:0000259" key="1">
    <source>
        <dbReference type="SMART" id="SM00479"/>
    </source>
</evidence>
<proteinExistence type="predicted"/>
<name>A0A8S5V0V6_9CAUD</name>
<accession>A0A8S5V0V6</accession>
<dbReference type="GO" id="GO:0008408">
    <property type="term" value="F:3'-5' exonuclease activity"/>
    <property type="evidence" value="ECO:0007669"/>
    <property type="project" value="TreeGrafter"/>
</dbReference>
<feature type="domain" description="Exonuclease" evidence="1">
    <location>
        <begin position="7"/>
        <end position="201"/>
    </location>
</feature>
<dbReference type="Gene3D" id="3.30.420.10">
    <property type="entry name" value="Ribonuclease H-like superfamily/Ribonuclease H"/>
    <property type="match status" value="1"/>
</dbReference>
<dbReference type="SMART" id="SM00479">
    <property type="entry name" value="EXOIII"/>
    <property type="match status" value="1"/>
</dbReference>
<dbReference type="InterPro" id="IPR013520">
    <property type="entry name" value="Ribonucl_H"/>
</dbReference>
<dbReference type="InterPro" id="IPR012337">
    <property type="entry name" value="RNaseH-like_sf"/>
</dbReference>